<keyword evidence="2" id="KW-1185">Reference proteome</keyword>
<sequence>MEEVPAHVHPGPIVPDVLTRQHEHRSGLIWNASVAIHFRLTASVHGSFRGCMTDRGSPSPTSDLGLVAYSCIAVSATLACSQDPLAPLGAIWCTAFDFSQLPTHVLLTYRDQLDVMSFDQVWL</sequence>
<reference evidence="2" key="1">
    <citation type="journal article" date="2023" name="Nat. Plants">
        <title>Single-cell RNA sequencing provides a high-resolution roadmap for understanding the multicellular compartmentation of specialized metabolism.</title>
        <authorList>
            <person name="Sun S."/>
            <person name="Shen X."/>
            <person name="Li Y."/>
            <person name="Li Y."/>
            <person name="Wang S."/>
            <person name="Li R."/>
            <person name="Zhang H."/>
            <person name="Shen G."/>
            <person name="Guo B."/>
            <person name="Wei J."/>
            <person name="Xu J."/>
            <person name="St-Pierre B."/>
            <person name="Chen S."/>
            <person name="Sun C."/>
        </authorList>
    </citation>
    <scope>NUCLEOTIDE SEQUENCE [LARGE SCALE GENOMIC DNA]</scope>
</reference>
<protein>
    <submittedName>
        <fullName evidence="1">Uncharacterized protein</fullName>
    </submittedName>
</protein>
<gene>
    <name evidence="1" type="ORF">M9H77_29949</name>
</gene>
<evidence type="ECO:0000313" key="2">
    <source>
        <dbReference type="Proteomes" id="UP001060085"/>
    </source>
</evidence>
<name>A0ACB9ZX68_CATRO</name>
<proteinExistence type="predicted"/>
<accession>A0ACB9ZX68</accession>
<dbReference type="Proteomes" id="UP001060085">
    <property type="component" value="Linkage Group LG07"/>
</dbReference>
<dbReference type="EMBL" id="CM044707">
    <property type="protein sequence ID" value="KAI5652762.1"/>
    <property type="molecule type" value="Genomic_DNA"/>
</dbReference>
<organism evidence="1 2">
    <name type="scientific">Catharanthus roseus</name>
    <name type="common">Madagascar periwinkle</name>
    <name type="synonym">Vinca rosea</name>
    <dbReference type="NCBI Taxonomy" id="4058"/>
    <lineage>
        <taxon>Eukaryota</taxon>
        <taxon>Viridiplantae</taxon>
        <taxon>Streptophyta</taxon>
        <taxon>Embryophyta</taxon>
        <taxon>Tracheophyta</taxon>
        <taxon>Spermatophyta</taxon>
        <taxon>Magnoliopsida</taxon>
        <taxon>eudicotyledons</taxon>
        <taxon>Gunneridae</taxon>
        <taxon>Pentapetalae</taxon>
        <taxon>asterids</taxon>
        <taxon>lamiids</taxon>
        <taxon>Gentianales</taxon>
        <taxon>Apocynaceae</taxon>
        <taxon>Rauvolfioideae</taxon>
        <taxon>Vinceae</taxon>
        <taxon>Catharanthinae</taxon>
        <taxon>Catharanthus</taxon>
    </lineage>
</organism>
<comment type="caution">
    <text evidence="1">The sequence shown here is derived from an EMBL/GenBank/DDBJ whole genome shotgun (WGS) entry which is preliminary data.</text>
</comment>
<evidence type="ECO:0000313" key="1">
    <source>
        <dbReference type="EMBL" id="KAI5652762.1"/>
    </source>
</evidence>